<protein>
    <submittedName>
        <fullName evidence="2">TfoX/Sxy family protein</fullName>
    </submittedName>
</protein>
<dbReference type="InterPro" id="IPR007076">
    <property type="entry name" value="TfoX_N"/>
</dbReference>
<dbReference type="PANTHER" id="PTHR36121:SF1">
    <property type="entry name" value="PROTEIN SXY"/>
    <property type="match status" value="1"/>
</dbReference>
<dbReference type="Pfam" id="PF04993">
    <property type="entry name" value="TfoX_N"/>
    <property type="match status" value="1"/>
</dbReference>
<sequence>MFGGYGLFLDGLMFALVIEDTLYLKADEHSRVDFEDRDLPPFTYGRQGKQIALSYFQAPEEALDDSQMLADWANRAFAAALQARR</sequence>
<dbReference type="Proteomes" id="UP000610558">
    <property type="component" value="Unassembled WGS sequence"/>
</dbReference>
<comment type="caution">
    <text evidence="2">The sequence shown here is derived from an EMBL/GenBank/DDBJ whole genome shotgun (WGS) entry which is preliminary data.</text>
</comment>
<dbReference type="AlphaFoldDB" id="A0A927C1Q3"/>
<accession>A0A927C1Q3</accession>
<name>A0A927C1Q3_9GAMM</name>
<proteinExistence type="predicted"/>
<evidence type="ECO:0000259" key="1">
    <source>
        <dbReference type="Pfam" id="PF04993"/>
    </source>
</evidence>
<reference evidence="2" key="1">
    <citation type="submission" date="2020-09" db="EMBL/GenBank/DDBJ databases">
        <authorList>
            <person name="Yoon J.-W."/>
        </authorList>
    </citation>
    <scope>NUCLEOTIDE SEQUENCE</scope>
    <source>
        <strain evidence="2">KMU-158</strain>
    </source>
</reference>
<evidence type="ECO:0000313" key="3">
    <source>
        <dbReference type="Proteomes" id="UP000610558"/>
    </source>
</evidence>
<dbReference type="PANTHER" id="PTHR36121">
    <property type="entry name" value="PROTEIN SXY"/>
    <property type="match status" value="1"/>
</dbReference>
<feature type="domain" description="TfoX N-terminal" evidence="1">
    <location>
        <begin position="1"/>
        <end position="80"/>
    </location>
</feature>
<gene>
    <name evidence="2" type="ORF">IB286_04130</name>
</gene>
<organism evidence="2 3">
    <name type="scientific">Spongiibacter pelagi</name>
    <dbReference type="NCBI Taxonomy" id="2760804"/>
    <lineage>
        <taxon>Bacteria</taxon>
        <taxon>Pseudomonadati</taxon>
        <taxon>Pseudomonadota</taxon>
        <taxon>Gammaproteobacteria</taxon>
        <taxon>Cellvibrionales</taxon>
        <taxon>Spongiibacteraceae</taxon>
        <taxon>Spongiibacter</taxon>
    </lineage>
</organism>
<dbReference type="SUPFAM" id="SSF159894">
    <property type="entry name" value="YgaC/TfoX-N like"/>
    <property type="match status" value="1"/>
</dbReference>
<keyword evidence="3" id="KW-1185">Reference proteome</keyword>
<evidence type="ECO:0000313" key="2">
    <source>
        <dbReference type="EMBL" id="MBD2858186.1"/>
    </source>
</evidence>
<dbReference type="InterPro" id="IPR047525">
    <property type="entry name" value="TfoX-like"/>
</dbReference>
<dbReference type="Gene3D" id="3.30.1460.30">
    <property type="entry name" value="YgaC/TfoX-N like chaperone"/>
    <property type="match status" value="1"/>
</dbReference>
<dbReference type="EMBL" id="JACXLD010000002">
    <property type="protein sequence ID" value="MBD2858186.1"/>
    <property type="molecule type" value="Genomic_DNA"/>
</dbReference>